<keyword evidence="2" id="KW-1185">Reference proteome</keyword>
<reference evidence="1" key="1">
    <citation type="submission" date="2023-03" db="EMBL/GenBank/DDBJ databases">
        <title>Massive genome expansion in bonnet fungi (Mycena s.s.) driven by repeated elements and novel gene families across ecological guilds.</title>
        <authorList>
            <consortium name="Lawrence Berkeley National Laboratory"/>
            <person name="Harder C.B."/>
            <person name="Miyauchi S."/>
            <person name="Viragh M."/>
            <person name="Kuo A."/>
            <person name="Thoen E."/>
            <person name="Andreopoulos B."/>
            <person name="Lu D."/>
            <person name="Skrede I."/>
            <person name="Drula E."/>
            <person name="Henrissat B."/>
            <person name="Morin E."/>
            <person name="Kohler A."/>
            <person name="Barry K."/>
            <person name="LaButti K."/>
            <person name="Morin E."/>
            <person name="Salamov A."/>
            <person name="Lipzen A."/>
            <person name="Mereny Z."/>
            <person name="Hegedus B."/>
            <person name="Baldrian P."/>
            <person name="Stursova M."/>
            <person name="Weitz H."/>
            <person name="Taylor A."/>
            <person name="Grigoriev I.V."/>
            <person name="Nagy L.G."/>
            <person name="Martin F."/>
            <person name="Kauserud H."/>
        </authorList>
    </citation>
    <scope>NUCLEOTIDE SEQUENCE</scope>
    <source>
        <strain evidence="1">CBHHK173m</strain>
    </source>
</reference>
<dbReference type="AlphaFoldDB" id="A0AAD6TUR1"/>
<organism evidence="1 2">
    <name type="scientific">Mycena belliarum</name>
    <dbReference type="NCBI Taxonomy" id="1033014"/>
    <lineage>
        <taxon>Eukaryota</taxon>
        <taxon>Fungi</taxon>
        <taxon>Dikarya</taxon>
        <taxon>Basidiomycota</taxon>
        <taxon>Agaricomycotina</taxon>
        <taxon>Agaricomycetes</taxon>
        <taxon>Agaricomycetidae</taxon>
        <taxon>Agaricales</taxon>
        <taxon>Marasmiineae</taxon>
        <taxon>Mycenaceae</taxon>
        <taxon>Mycena</taxon>
    </lineage>
</organism>
<comment type="caution">
    <text evidence="1">The sequence shown here is derived from an EMBL/GenBank/DDBJ whole genome shotgun (WGS) entry which is preliminary data.</text>
</comment>
<gene>
    <name evidence="1" type="ORF">B0H15DRAFT_956270</name>
</gene>
<evidence type="ECO:0000313" key="2">
    <source>
        <dbReference type="Proteomes" id="UP001222325"/>
    </source>
</evidence>
<name>A0AAD6TUR1_9AGAR</name>
<proteinExistence type="predicted"/>
<dbReference type="Proteomes" id="UP001222325">
    <property type="component" value="Unassembled WGS sequence"/>
</dbReference>
<evidence type="ECO:0000313" key="1">
    <source>
        <dbReference type="EMBL" id="KAJ7075635.1"/>
    </source>
</evidence>
<accession>A0AAD6TUR1</accession>
<protein>
    <submittedName>
        <fullName evidence="1">Uncharacterized protein</fullName>
    </submittedName>
</protein>
<sequence length="226" mass="25415">MAEKTNLYIKAHAVSVQVLAQDPTRRDKLLAELAASPSPNVQPDLRIDPNADHEALLRRWDDAIAEEPTDFTTHVHRVHYCTIAFVYYDRYYLGPATLQHGNKFAVLYNETLCRLMSESLAIGEPIQTNAHRVHAIGGTPPTANQRLSAKEAHDLLSAPEVLLEMSFCHCDEDVPGVWRVFSVNQLTTRDGRQEVFTIVFDDEREKFEVAKGGLMDLLLNSSIVFA</sequence>
<dbReference type="EMBL" id="JARJCN010000091">
    <property type="protein sequence ID" value="KAJ7075635.1"/>
    <property type="molecule type" value="Genomic_DNA"/>
</dbReference>